<feature type="compositionally biased region" description="Basic and acidic residues" evidence="1">
    <location>
        <begin position="28"/>
        <end position="50"/>
    </location>
</feature>
<dbReference type="EMBL" id="KV419400">
    <property type="protein sequence ID" value="KZS96126.1"/>
    <property type="molecule type" value="Genomic_DNA"/>
</dbReference>
<reference evidence="2 3" key="1">
    <citation type="journal article" date="2016" name="Mol. Biol. Evol.">
        <title>Comparative Genomics of Early-Diverging Mushroom-Forming Fungi Provides Insights into the Origins of Lignocellulose Decay Capabilities.</title>
        <authorList>
            <person name="Nagy L.G."/>
            <person name="Riley R."/>
            <person name="Tritt A."/>
            <person name="Adam C."/>
            <person name="Daum C."/>
            <person name="Floudas D."/>
            <person name="Sun H."/>
            <person name="Yadav J.S."/>
            <person name="Pangilinan J."/>
            <person name="Larsson K.H."/>
            <person name="Matsuura K."/>
            <person name="Barry K."/>
            <person name="Labutti K."/>
            <person name="Kuo R."/>
            <person name="Ohm R.A."/>
            <person name="Bhattacharya S.S."/>
            <person name="Shirouzu T."/>
            <person name="Yoshinaga Y."/>
            <person name="Martin F.M."/>
            <person name="Grigoriev I.V."/>
            <person name="Hibbett D.S."/>
        </authorList>
    </citation>
    <scope>NUCLEOTIDE SEQUENCE [LARGE SCALE GENOMIC DNA]</scope>
    <source>
        <strain evidence="2 3">HHB9708</strain>
    </source>
</reference>
<gene>
    <name evidence="2" type="ORF">SISNIDRAFT_338555</name>
</gene>
<protein>
    <submittedName>
        <fullName evidence="2">Uncharacterized protein</fullName>
    </submittedName>
</protein>
<keyword evidence="3" id="KW-1185">Reference proteome</keyword>
<sequence>MSDRDPPLPPLPNDTNNEEPRLAGTRRARVDDDDHYGTHDPSSDNRERTRQRTNSTHPDERPTIPQEPQQPPQPSQTANPQCEQDFDPDVQVLD</sequence>
<dbReference type="AlphaFoldDB" id="A0A164XMR5"/>
<feature type="region of interest" description="Disordered" evidence="1">
    <location>
        <begin position="1"/>
        <end position="94"/>
    </location>
</feature>
<name>A0A164XMR5_9AGAM</name>
<accession>A0A164XMR5</accession>
<evidence type="ECO:0000313" key="2">
    <source>
        <dbReference type="EMBL" id="KZS96126.1"/>
    </source>
</evidence>
<dbReference type="Proteomes" id="UP000076722">
    <property type="component" value="Unassembled WGS sequence"/>
</dbReference>
<evidence type="ECO:0000313" key="3">
    <source>
        <dbReference type="Proteomes" id="UP000076722"/>
    </source>
</evidence>
<evidence type="ECO:0000256" key="1">
    <source>
        <dbReference type="SAM" id="MobiDB-lite"/>
    </source>
</evidence>
<organism evidence="2 3">
    <name type="scientific">Sistotremastrum niveocremeum HHB9708</name>
    <dbReference type="NCBI Taxonomy" id="1314777"/>
    <lineage>
        <taxon>Eukaryota</taxon>
        <taxon>Fungi</taxon>
        <taxon>Dikarya</taxon>
        <taxon>Basidiomycota</taxon>
        <taxon>Agaricomycotina</taxon>
        <taxon>Agaricomycetes</taxon>
        <taxon>Sistotremastrales</taxon>
        <taxon>Sistotremastraceae</taxon>
        <taxon>Sertulicium</taxon>
        <taxon>Sertulicium niveocremeum</taxon>
    </lineage>
</organism>
<proteinExistence type="predicted"/>